<gene>
    <name evidence="3" type="ORF">D9613_008070</name>
</gene>
<accession>A0A8H4QN12</accession>
<keyword evidence="1" id="KW-0472">Membrane</keyword>
<name>A0A8H4QN12_9AGAR</name>
<feature type="transmembrane region" description="Helical" evidence="1">
    <location>
        <begin position="165"/>
        <end position="189"/>
    </location>
</feature>
<dbReference type="Proteomes" id="UP000521872">
    <property type="component" value="Unassembled WGS sequence"/>
</dbReference>
<keyword evidence="4" id="KW-1185">Reference proteome</keyword>
<reference evidence="3 4" key="1">
    <citation type="submission" date="2019-12" db="EMBL/GenBank/DDBJ databases">
        <authorList>
            <person name="Floudas D."/>
            <person name="Bentzer J."/>
            <person name="Ahren D."/>
            <person name="Johansson T."/>
            <person name="Persson P."/>
            <person name="Tunlid A."/>
        </authorList>
    </citation>
    <scope>NUCLEOTIDE SEQUENCE [LARGE SCALE GENOMIC DNA]</scope>
    <source>
        <strain evidence="3 4">CBS 102.39</strain>
    </source>
</reference>
<protein>
    <recommendedName>
        <fullName evidence="2">DUF6533 domain-containing protein</fullName>
    </recommendedName>
</protein>
<dbReference type="EMBL" id="JAACJL010000045">
    <property type="protein sequence ID" value="KAF4613818.1"/>
    <property type="molecule type" value="Genomic_DNA"/>
</dbReference>
<sequence length="254" mass="28963">MDVKSLTNAIEATRVVSYVNAGCIAILFFDFFDCLDKEIRVIWMKKLNFTKIMYLLTRYSTFWEAGVVIYQLSIPGDWFNACAIAFKLNAFLFVFGLGVGEAIMTLRTYAVWGRNPILKYGLPIFYVAVWAAGFTVTALFLSDLEFAPSPLNPYIGCYATRTNPIIFMSWVLLLFYDAVMFVLMAIPAFKAFRSGGRSRLLTVVYRDGVLYYLYLFVISLVNILVTLLAAPDLILIFSLYVSHFNCKYFETSRS</sequence>
<dbReference type="Pfam" id="PF20151">
    <property type="entry name" value="DUF6533"/>
    <property type="match status" value="1"/>
</dbReference>
<dbReference type="AlphaFoldDB" id="A0A8H4QN12"/>
<keyword evidence="1" id="KW-1133">Transmembrane helix</keyword>
<evidence type="ECO:0000313" key="3">
    <source>
        <dbReference type="EMBL" id="KAF4613818.1"/>
    </source>
</evidence>
<feature type="transmembrane region" description="Helical" evidence="1">
    <location>
        <begin position="52"/>
        <end position="72"/>
    </location>
</feature>
<feature type="transmembrane region" description="Helical" evidence="1">
    <location>
        <begin position="209"/>
        <end position="230"/>
    </location>
</feature>
<evidence type="ECO:0000256" key="1">
    <source>
        <dbReference type="SAM" id="Phobius"/>
    </source>
</evidence>
<feature type="domain" description="DUF6533" evidence="2">
    <location>
        <begin position="18"/>
        <end position="62"/>
    </location>
</feature>
<evidence type="ECO:0000259" key="2">
    <source>
        <dbReference type="Pfam" id="PF20151"/>
    </source>
</evidence>
<feature type="transmembrane region" description="Helical" evidence="1">
    <location>
        <begin position="15"/>
        <end position="32"/>
    </location>
</feature>
<comment type="caution">
    <text evidence="3">The sequence shown here is derived from an EMBL/GenBank/DDBJ whole genome shotgun (WGS) entry which is preliminary data.</text>
</comment>
<keyword evidence="1" id="KW-0812">Transmembrane</keyword>
<evidence type="ECO:0000313" key="4">
    <source>
        <dbReference type="Proteomes" id="UP000521872"/>
    </source>
</evidence>
<proteinExistence type="predicted"/>
<dbReference type="InterPro" id="IPR045340">
    <property type="entry name" value="DUF6533"/>
</dbReference>
<feature type="transmembrane region" description="Helical" evidence="1">
    <location>
        <begin position="78"/>
        <end position="99"/>
    </location>
</feature>
<feature type="transmembrane region" description="Helical" evidence="1">
    <location>
        <begin position="120"/>
        <end position="141"/>
    </location>
</feature>
<organism evidence="3 4">
    <name type="scientific">Agrocybe pediades</name>
    <dbReference type="NCBI Taxonomy" id="84607"/>
    <lineage>
        <taxon>Eukaryota</taxon>
        <taxon>Fungi</taxon>
        <taxon>Dikarya</taxon>
        <taxon>Basidiomycota</taxon>
        <taxon>Agaricomycotina</taxon>
        <taxon>Agaricomycetes</taxon>
        <taxon>Agaricomycetidae</taxon>
        <taxon>Agaricales</taxon>
        <taxon>Agaricineae</taxon>
        <taxon>Strophariaceae</taxon>
        <taxon>Agrocybe</taxon>
    </lineage>
</organism>